<comment type="similarity">
    <text evidence="1">Belongs to the sorting nexin family.</text>
</comment>
<dbReference type="Pfam" id="PF02194">
    <property type="entry name" value="PXA"/>
    <property type="match status" value="1"/>
</dbReference>
<feature type="region of interest" description="Disordered" evidence="2">
    <location>
        <begin position="407"/>
        <end position="446"/>
    </location>
</feature>
<protein>
    <submittedName>
        <fullName evidence="5">334_t:CDS:1</fullName>
    </submittedName>
</protein>
<evidence type="ECO:0000259" key="4">
    <source>
        <dbReference type="PROSITE" id="PS51207"/>
    </source>
</evidence>
<feature type="region of interest" description="Disordered" evidence="2">
    <location>
        <begin position="887"/>
        <end position="921"/>
    </location>
</feature>
<dbReference type="InterPro" id="IPR036871">
    <property type="entry name" value="PX_dom_sf"/>
</dbReference>
<dbReference type="Pfam" id="PF00615">
    <property type="entry name" value="RGS"/>
    <property type="match status" value="1"/>
</dbReference>
<dbReference type="Gene3D" id="1.10.167.10">
    <property type="entry name" value="Regulator of G-protein Signalling 4, domain 2"/>
    <property type="match status" value="1"/>
</dbReference>
<evidence type="ECO:0000313" key="6">
    <source>
        <dbReference type="Proteomes" id="UP000789405"/>
    </source>
</evidence>
<dbReference type="SUPFAM" id="SSF64268">
    <property type="entry name" value="PX domain"/>
    <property type="match status" value="1"/>
</dbReference>
<dbReference type="InterPro" id="IPR003114">
    <property type="entry name" value="Phox_assoc"/>
</dbReference>
<dbReference type="InterPro" id="IPR001683">
    <property type="entry name" value="PX_dom"/>
</dbReference>
<dbReference type="PROSITE" id="PS50132">
    <property type="entry name" value="RGS"/>
    <property type="match status" value="1"/>
</dbReference>
<comment type="caution">
    <text evidence="5">The sequence shown here is derived from an EMBL/GenBank/DDBJ whole genome shotgun (WGS) entry which is preliminary data.</text>
</comment>
<evidence type="ECO:0000256" key="2">
    <source>
        <dbReference type="SAM" id="MobiDB-lite"/>
    </source>
</evidence>
<dbReference type="OrthoDB" id="120967at2759"/>
<dbReference type="Pfam" id="PF00787">
    <property type="entry name" value="PX"/>
    <property type="match status" value="1"/>
</dbReference>
<dbReference type="EMBL" id="CAJVPY010002893">
    <property type="protein sequence ID" value="CAG8575043.1"/>
    <property type="molecule type" value="Genomic_DNA"/>
</dbReference>
<dbReference type="AlphaFoldDB" id="A0A9N9G3P5"/>
<dbReference type="PANTHER" id="PTHR22775">
    <property type="entry name" value="SORTING NEXIN"/>
    <property type="match status" value="1"/>
</dbReference>
<dbReference type="Gene3D" id="3.30.1520.10">
    <property type="entry name" value="Phox-like domain"/>
    <property type="match status" value="1"/>
</dbReference>
<evidence type="ECO:0000256" key="1">
    <source>
        <dbReference type="ARBA" id="ARBA00010883"/>
    </source>
</evidence>
<dbReference type="PROSITE" id="PS51207">
    <property type="entry name" value="PXA"/>
    <property type="match status" value="1"/>
</dbReference>
<name>A0A9N9G3P5_9GLOM</name>
<gene>
    <name evidence="5" type="ORF">DERYTH_LOCUS6399</name>
</gene>
<feature type="domain" description="RGS" evidence="3">
    <location>
        <begin position="500"/>
        <end position="601"/>
    </location>
</feature>
<feature type="compositionally biased region" description="Basic and acidic residues" evidence="2">
    <location>
        <begin position="410"/>
        <end position="422"/>
    </location>
</feature>
<dbReference type="SMART" id="SM00313">
    <property type="entry name" value="PXA"/>
    <property type="match status" value="1"/>
</dbReference>
<dbReference type="InterPro" id="IPR016137">
    <property type="entry name" value="RGS"/>
</dbReference>
<feature type="region of interest" description="Disordered" evidence="2">
    <location>
        <begin position="943"/>
        <end position="967"/>
    </location>
</feature>
<dbReference type="InterPro" id="IPR036305">
    <property type="entry name" value="RGS_sf"/>
</dbReference>
<accession>A0A9N9G3P5</accession>
<feature type="compositionally biased region" description="Basic and acidic residues" evidence="2">
    <location>
        <begin position="948"/>
        <end position="958"/>
    </location>
</feature>
<sequence>MTSEGIPIHIKQPMIHTSISEESILDSTSEVVSPETLQETSISESSNIILQIIQFILVAFKFIISKASSLRTFTPEIAFFLDAIINFFSSTSKINLILYLIIYFTWSYLQKSSLILLILGCTFGYMLRNNDTSNQKKSLLIQESYVQQNTQISLQAIECEKATSSELSITPRVDDSLNKAFDFIIRDIIVYYYNQISSNKDSEFQIHVRNSMNVMATNLSLCLQNIDKVELGIMSSFAIANNFIVHLREYKKYIITNESLSTYCSQNKNSLLSHTTDKESQAQVLRSLSKLLLTRLLPSNEIQSHLLMTFLSELWAIQIFEALLEKICDPDWLNSAIVSYLTDNDPDETHDTTFFQQLATSIDEEVAGLTDKFNQPSDDYQSPISSNQPLTIPTSLSTNMSLDSNVETFDEQKTSGETHEEIPPAVKEVTNPNISPSSFSSHHSEEELKNSVEIHPVVKEVVNPTMPPSSVSRRNSYLRSDNTEKLRLILERQSDTFAEFMAFLEERKSANLLRFWLQADSFKKIAANEQNIDLIQNDALRIFKVYFGETALYPVRVVNNMLVRQCESDISKGPASNCFRKLQEYVFLVLENEYFDDFIQAMRRQGEDMSFMYVEEPAQFGNLSQVEDKSVIMNDISIENGFHKRNNTVDNSSLGSLNRSDSSSINEAESTGLIENRSRSFSTGFFVDALEQITTTLGINEFSLDAHAEEENDSESLSDRPKMPMMNLNGVRIRMTDISETNRLISLTKSRTYMIEVEQPGSAGWIMTRSFSDFETLHSALGKDFPKAEKVTMPRLMWKKNHEACKSLERYLNILLSDASLCESEPLQKFMKRDGLPNDDLERTPSKINRALSILSIPRSISMVNLVGSSPHDAPKNQEFISTKTSFEGSYSKESSDHFPTYTDRSQEMSDEVSGKNSPSSTFSLITCPSIESRASDESIILPSENDTPEKVPILEKPRRPRPNKQMTGQDIDLLIDTIFDTIEEIFDLSEKSQWHLRKTVLSVLRGLVRRSYTEAIKQSFLTTINSFSTEDYMVSLIDGFTNSFWPNGVWADFDQQRSEEEKLRTKDEAKRLLLQKAIPNSLKQVVGYENAKNMVGKLVDGFLAEKEVVRGMGINILENVIKIILNG</sequence>
<dbReference type="InterPro" id="IPR013937">
    <property type="entry name" value="Sorting_nexin_C"/>
</dbReference>
<dbReference type="InterPro" id="IPR044926">
    <property type="entry name" value="RGS_subdomain_2"/>
</dbReference>
<evidence type="ECO:0000259" key="3">
    <source>
        <dbReference type="PROSITE" id="PS50132"/>
    </source>
</evidence>
<dbReference type="GO" id="GO:0035091">
    <property type="term" value="F:phosphatidylinositol binding"/>
    <property type="evidence" value="ECO:0007669"/>
    <property type="project" value="InterPro"/>
</dbReference>
<feature type="domain" description="PXA" evidence="4">
    <location>
        <begin position="170"/>
        <end position="345"/>
    </location>
</feature>
<dbReference type="Proteomes" id="UP000789405">
    <property type="component" value="Unassembled WGS sequence"/>
</dbReference>
<proteinExistence type="inferred from homology"/>
<dbReference type="CDD" id="cd06093">
    <property type="entry name" value="PX_domain"/>
    <property type="match status" value="1"/>
</dbReference>
<dbReference type="SUPFAM" id="SSF48097">
    <property type="entry name" value="Regulator of G-protein signaling, RGS"/>
    <property type="match status" value="1"/>
</dbReference>
<dbReference type="SMART" id="SM00315">
    <property type="entry name" value="RGS"/>
    <property type="match status" value="1"/>
</dbReference>
<keyword evidence="6" id="KW-1185">Reference proteome</keyword>
<reference evidence="5" key="1">
    <citation type="submission" date="2021-06" db="EMBL/GenBank/DDBJ databases">
        <authorList>
            <person name="Kallberg Y."/>
            <person name="Tangrot J."/>
            <person name="Rosling A."/>
        </authorList>
    </citation>
    <scope>NUCLEOTIDE SEQUENCE</scope>
    <source>
        <strain evidence="5">MA453B</strain>
    </source>
</reference>
<evidence type="ECO:0000313" key="5">
    <source>
        <dbReference type="EMBL" id="CAG8575043.1"/>
    </source>
</evidence>
<organism evidence="5 6">
    <name type="scientific">Dentiscutata erythropus</name>
    <dbReference type="NCBI Taxonomy" id="1348616"/>
    <lineage>
        <taxon>Eukaryota</taxon>
        <taxon>Fungi</taxon>
        <taxon>Fungi incertae sedis</taxon>
        <taxon>Mucoromycota</taxon>
        <taxon>Glomeromycotina</taxon>
        <taxon>Glomeromycetes</taxon>
        <taxon>Diversisporales</taxon>
        <taxon>Gigasporaceae</taxon>
        <taxon>Dentiscutata</taxon>
    </lineage>
</organism>
<dbReference type="PANTHER" id="PTHR22775:SF3">
    <property type="entry name" value="SORTING NEXIN-13"/>
    <property type="match status" value="1"/>
</dbReference>
<dbReference type="Pfam" id="PF08628">
    <property type="entry name" value="Nexin_C"/>
    <property type="match status" value="1"/>
</dbReference>